<dbReference type="RefSeq" id="WP_198917313.1">
    <property type="nucleotide sequence ID" value="NZ_JAEKPD010000016.1"/>
</dbReference>
<accession>A0A934ME43</accession>
<comment type="caution">
    <text evidence="1">The sequence shown here is derived from an EMBL/GenBank/DDBJ whole genome shotgun (WGS) entry which is preliminary data.</text>
</comment>
<name>A0A934ME43_9RHOB</name>
<reference evidence="1" key="1">
    <citation type="submission" date="2020-12" db="EMBL/GenBank/DDBJ databases">
        <title>Bacterial taxonomy.</title>
        <authorList>
            <person name="Pan X."/>
        </authorList>
    </citation>
    <scope>NUCLEOTIDE SEQUENCE</scope>
    <source>
        <strain evidence="1">KCTC 52957</strain>
    </source>
</reference>
<organism evidence="1 2">
    <name type="scientific">Palleronia pontilimi</name>
    <dbReference type="NCBI Taxonomy" id="1964209"/>
    <lineage>
        <taxon>Bacteria</taxon>
        <taxon>Pseudomonadati</taxon>
        <taxon>Pseudomonadota</taxon>
        <taxon>Alphaproteobacteria</taxon>
        <taxon>Rhodobacterales</taxon>
        <taxon>Roseobacteraceae</taxon>
        <taxon>Palleronia</taxon>
    </lineage>
</organism>
<sequence>MKPLLSKDAVLCSDGASGYATVAANGGIEYFLLGSKPGARVTGGCYHILKVNSLHARYDKCVKPFCGPATKNLHGYTRWLEARLAGMKPAEVIRAA</sequence>
<dbReference type="AlphaFoldDB" id="A0A934ME43"/>
<dbReference type="EMBL" id="JAEKPD010000016">
    <property type="protein sequence ID" value="MBJ3764145.1"/>
    <property type="molecule type" value="Genomic_DNA"/>
</dbReference>
<dbReference type="Proteomes" id="UP000642488">
    <property type="component" value="Unassembled WGS sequence"/>
</dbReference>
<evidence type="ECO:0000313" key="2">
    <source>
        <dbReference type="Proteomes" id="UP000642488"/>
    </source>
</evidence>
<protein>
    <recommendedName>
        <fullName evidence="3">ISXO2-like transposase domain-containing protein</fullName>
    </recommendedName>
</protein>
<proteinExistence type="predicted"/>
<gene>
    <name evidence="1" type="ORF">ILP92_15455</name>
</gene>
<evidence type="ECO:0008006" key="3">
    <source>
        <dbReference type="Google" id="ProtNLM"/>
    </source>
</evidence>
<keyword evidence="2" id="KW-1185">Reference proteome</keyword>
<evidence type="ECO:0000313" key="1">
    <source>
        <dbReference type="EMBL" id="MBJ3764145.1"/>
    </source>
</evidence>